<gene>
    <name evidence="1" type="ORF">RPERSI_LOCUS10114</name>
</gene>
<dbReference type="Proteomes" id="UP000789920">
    <property type="component" value="Unassembled WGS sequence"/>
</dbReference>
<reference evidence="1" key="1">
    <citation type="submission" date="2021-06" db="EMBL/GenBank/DDBJ databases">
        <authorList>
            <person name="Kallberg Y."/>
            <person name="Tangrot J."/>
            <person name="Rosling A."/>
        </authorList>
    </citation>
    <scope>NUCLEOTIDE SEQUENCE</scope>
    <source>
        <strain evidence="1">MA461A</strain>
    </source>
</reference>
<keyword evidence="2" id="KW-1185">Reference proteome</keyword>
<accession>A0ACA9PGT6</accession>
<protein>
    <submittedName>
        <fullName evidence="1">11144_t:CDS:1</fullName>
    </submittedName>
</protein>
<name>A0ACA9PGT6_9GLOM</name>
<comment type="caution">
    <text evidence="1">The sequence shown here is derived from an EMBL/GenBank/DDBJ whole genome shotgun (WGS) entry which is preliminary data.</text>
</comment>
<evidence type="ECO:0000313" key="2">
    <source>
        <dbReference type="Proteomes" id="UP000789920"/>
    </source>
</evidence>
<proteinExistence type="predicted"/>
<sequence>KINDILEKEASKAKVEIEKLVLKIGEGAKEYLNQVKQEKKCRETTKKISLPSEAIIEEQKKEIACLMEQLKKSQNQEESSQRKISQLALPDAKLPTNKKQITLQTRRRNHYTQLVKQENKPESTQLSFQMEKYPRPEEIKQIELEAGTLITGQLQIENFPVKNCPQLKELNCSYNEVKDFSVADYYNVVSYIGVLDDDLYQQLRAGLPGTKHEDYRRLCLGCLTKGGHKNNPSYNYQAEVKLAKGGTIEYAVTANGNKRQTCEIPEEGGLLMVSINATNGGTLKIKRNEIKNLQKSSETEEKNKLVEEKTKLEKTVQELEENLKRKELEEGRADLQKKLQAVEKQLAISEKQRQELQFEYDNLKRTLHGKRDEIAELKRIKEADQQRFTYQIEELEKEKELTENEVKILQKLKELFSTFHEHLDSENVVKLEKILQEYKEADFTNTPHLPDIFRLKNEGLSDYLDSSLRHYHKWQETHQEAEKLRTNIRQEETKNAEKIAELNQKVKELQIKNQAQPPKEKVNLQEQLKQAQDYAQELKNTLKITVPTLEKEIQTDLTSEDINQKDLKIEELRQQQTKQKRLSIKTKPVNPSLGDSSWANFTAAIKSPDERGGISPSQIRERERQKKQQIQEQSAQIIQKDYGEKDNKELLNKIETLKNDNLRLLADLDNQKKNHFKEMREISTMLMYNTSKRLIEKILPLFDSYERALEISQTYQDPKVKQFLAGFQIAFAKTQKDFFQQEKIEEIKVVPRQDHYDHNLHEIISSEKNDDYPERTILQVSQKGYCYQGKVLRPAEVVVSKKKDLGTTRSCVSIRLEDGTYKVVINENGSNTTHSMVLFDEEGNLVEVGEVAKKESVLKPQSVVYEAKRLMGRKFDSPEVQKFKKLAPFEIVSGKNGDA</sequence>
<feature type="non-terminal residue" evidence="1">
    <location>
        <position position="1"/>
    </location>
</feature>
<organism evidence="1 2">
    <name type="scientific">Racocetra persica</name>
    <dbReference type="NCBI Taxonomy" id="160502"/>
    <lineage>
        <taxon>Eukaryota</taxon>
        <taxon>Fungi</taxon>
        <taxon>Fungi incertae sedis</taxon>
        <taxon>Mucoromycota</taxon>
        <taxon>Glomeromycotina</taxon>
        <taxon>Glomeromycetes</taxon>
        <taxon>Diversisporales</taxon>
        <taxon>Gigasporaceae</taxon>
        <taxon>Racocetra</taxon>
    </lineage>
</organism>
<evidence type="ECO:0000313" key="1">
    <source>
        <dbReference type="EMBL" id="CAG8703041.1"/>
    </source>
</evidence>
<dbReference type="EMBL" id="CAJVQC010019696">
    <property type="protein sequence ID" value="CAG8703041.1"/>
    <property type="molecule type" value="Genomic_DNA"/>
</dbReference>